<dbReference type="PANTHER" id="PTHR13774">
    <property type="entry name" value="PHENAZINE BIOSYNTHESIS PROTEIN"/>
    <property type="match status" value="1"/>
</dbReference>
<gene>
    <name evidence="4" type="ORF">MXMO3_00195</name>
</gene>
<sequence length="267" mass="29388">MQIFQVDAFTSELFKGNPAAVMVLDQWLDDALMQHIAMENNLSETAFVVQRADKSGWDIRWFTPSHEVSFCGHATLASAHILHTEYQAERPIQFFGKVGALQVDLHEPHDRSPSYLLDFPVIAHTPIDALPKEIAASFAATPLAVFKTYENYFVVLENEDAVRTFEPDLGALAKLGTDGVIITTQGDDVDFVSRYFVPGSGIDEDPVTGSIHTTLVPYWAQKLGKNTLAAHQASARGGNLSCRLVGDRVHIVGNATTYLRGNLFLEA</sequence>
<dbReference type="RefSeq" id="WP_162889080.1">
    <property type="nucleotide sequence ID" value="NZ_CP021330.1"/>
</dbReference>
<dbReference type="KEGG" id="mmyr:MXMO3_00195"/>
<dbReference type="AlphaFoldDB" id="A0A2R4M9T4"/>
<comment type="similarity">
    <text evidence="1">Belongs to the PhzF family.</text>
</comment>
<organism evidence="4 5">
    <name type="scientific">Maritalea myrionectae</name>
    <dbReference type="NCBI Taxonomy" id="454601"/>
    <lineage>
        <taxon>Bacteria</taxon>
        <taxon>Pseudomonadati</taxon>
        <taxon>Pseudomonadota</taxon>
        <taxon>Alphaproteobacteria</taxon>
        <taxon>Hyphomicrobiales</taxon>
        <taxon>Devosiaceae</taxon>
        <taxon>Maritalea</taxon>
    </lineage>
</organism>
<evidence type="ECO:0000256" key="3">
    <source>
        <dbReference type="PIRSR" id="PIRSR016184-1"/>
    </source>
</evidence>
<accession>A0A2R4M9T4</accession>
<dbReference type="Proteomes" id="UP000258927">
    <property type="component" value="Chromosome"/>
</dbReference>
<dbReference type="EMBL" id="CP021330">
    <property type="protein sequence ID" value="AVX02743.1"/>
    <property type="molecule type" value="Genomic_DNA"/>
</dbReference>
<dbReference type="STRING" id="1122213.GCA_000423365_02908"/>
<dbReference type="SUPFAM" id="SSF54506">
    <property type="entry name" value="Diaminopimelate epimerase-like"/>
    <property type="match status" value="1"/>
</dbReference>
<evidence type="ECO:0000256" key="2">
    <source>
        <dbReference type="ARBA" id="ARBA00023235"/>
    </source>
</evidence>
<keyword evidence="2 4" id="KW-0413">Isomerase</keyword>
<name>A0A2R4M9T4_9HYPH</name>
<protein>
    <submittedName>
        <fullName evidence="4">Trans-2,3-dihydro-3-hydroxyanthranilate isomerase</fullName>
    </submittedName>
</protein>
<reference evidence="4 5" key="1">
    <citation type="submission" date="2017-05" db="EMBL/GenBank/DDBJ databases">
        <title>Genome Analysis of Maritalea myrionectae HL2708#5.</title>
        <authorList>
            <consortium name="Cotde Inc.-PKNU"/>
            <person name="Jang D."/>
            <person name="Oh H.-M."/>
        </authorList>
    </citation>
    <scope>NUCLEOTIDE SEQUENCE [LARGE SCALE GENOMIC DNA]</scope>
    <source>
        <strain evidence="4 5">HL2708#5</strain>
    </source>
</reference>
<keyword evidence="5" id="KW-1185">Reference proteome</keyword>
<dbReference type="PIRSF" id="PIRSF016184">
    <property type="entry name" value="PhzC_PhzF"/>
    <property type="match status" value="1"/>
</dbReference>
<dbReference type="Pfam" id="PF02567">
    <property type="entry name" value="PhzC-PhzF"/>
    <property type="match status" value="1"/>
</dbReference>
<proteinExistence type="inferred from homology"/>
<dbReference type="PANTHER" id="PTHR13774:SF17">
    <property type="entry name" value="PHENAZINE BIOSYNTHESIS-LIKE DOMAIN-CONTAINING PROTEIN"/>
    <property type="match status" value="1"/>
</dbReference>
<dbReference type="NCBIfam" id="TIGR00654">
    <property type="entry name" value="PhzF_family"/>
    <property type="match status" value="1"/>
</dbReference>
<evidence type="ECO:0000313" key="4">
    <source>
        <dbReference type="EMBL" id="AVX02743.1"/>
    </source>
</evidence>
<evidence type="ECO:0000313" key="5">
    <source>
        <dbReference type="Proteomes" id="UP000258927"/>
    </source>
</evidence>
<evidence type="ECO:0000256" key="1">
    <source>
        <dbReference type="ARBA" id="ARBA00008270"/>
    </source>
</evidence>
<dbReference type="Gene3D" id="3.10.310.10">
    <property type="entry name" value="Diaminopimelate Epimerase, Chain A, domain 1"/>
    <property type="match status" value="2"/>
</dbReference>
<dbReference type="GO" id="GO:0005737">
    <property type="term" value="C:cytoplasm"/>
    <property type="evidence" value="ECO:0007669"/>
    <property type="project" value="TreeGrafter"/>
</dbReference>
<dbReference type="InterPro" id="IPR003719">
    <property type="entry name" value="Phenazine_PhzF-like"/>
</dbReference>
<dbReference type="GO" id="GO:0016853">
    <property type="term" value="F:isomerase activity"/>
    <property type="evidence" value="ECO:0007669"/>
    <property type="project" value="UniProtKB-KW"/>
</dbReference>
<feature type="active site" evidence="3">
    <location>
        <position position="44"/>
    </location>
</feature>